<evidence type="ECO:0000256" key="1">
    <source>
        <dbReference type="SAM" id="SignalP"/>
    </source>
</evidence>
<feature type="chain" id="PRO_5011741751" evidence="1">
    <location>
        <begin position="18"/>
        <end position="92"/>
    </location>
</feature>
<dbReference type="NCBIfam" id="NF041602">
    <property type="entry name" value="VF_A0006_fam"/>
    <property type="match status" value="1"/>
</dbReference>
<proteinExistence type="predicted"/>
<accession>A0A1G9GXU0</accession>
<dbReference type="RefSeq" id="WP_084338040.1">
    <property type="nucleotide sequence ID" value="NZ_CBKZNZ010000044.1"/>
</dbReference>
<dbReference type="STRING" id="137658.SAMN05216186_11442"/>
<reference evidence="2 3" key="1">
    <citation type="submission" date="2016-10" db="EMBL/GenBank/DDBJ databases">
        <authorList>
            <person name="de Groot N.N."/>
        </authorList>
    </citation>
    <scope>NUCLEOTIDE SEQUENCE [LARGE SCALE GENOMIC DNA]</scope>
    <source>
        <strain evidence="2 3">JCM 21544</strain>
    </source>
</reference>
<gene>
    <name evidence="2" type="ORF">SAMN05216186_11442</name>
</gene>
<keyword evidence="1" id="KW-0732">Signal</keyword>
<evidence type="ECO:0000313" key="2">
    <source>
        <dbReference type="EMBL" id="SDL05489.1"/>
    </source>
</evidence>
<dbReference type="AlphaFoldDB" id="A0A1G9GXU0"/>
<evidence type="ECO:0000313" key="3">
    <source>
        <dbReference type="Proteomes" id="UP000198706"/>
    </source>
</evidence>
<dbReference type="OrthoDB" id="5821954at2"/>
<organism evidence="2 3">
    <name type="scientific">Pseudomonas indica</name>
    <dbReference type="NCBI Taxonomy" id="137658"/>
    <lineage>
        <taxon>Bacteria</taxon>
        <taxon>Pseudomonadati</taxon>
        <taxon>Pseudomonadota</taxon>
        <taxon>Gammaproteobacteria</taxon>
        <taxon>Pseudomonadales</taxon>
        <taxon>Pseudomonadaceae</taxon>
        <taxon>Pseudomonas</taxon>
    </lineage>
</organism>
<dbReference type="EMBL" id="FNFD01000014">
    <property type="protein sequence ID" value="SDL05489.1"/>
    <property type="molecule type" value="Genomic_DNA"/>
</dbReference>
<name>A0A1G9GXU0_9PSED</name>
<dbReference type="InterPro" id="IPR048087">
    <property type="entry name" value="VF_A0006-like"/>
</dbReference>
<dbReference type="Proteomes" id="UP000198706">
    <property type="component" value="Unassembled WGS sequence"/>
</dbReference>
<sequence length="92" mass="10738">MIRHLWLLALFCTPAFADEDAYHQCILTYQRQAKEGQAVYLIEQACNKLHNEGSFLFEREKAYYRCLLENLPGVEHSFAVQKIRSACNEINN</sequence>
<keyword evidence="3" id="KW-1185">Reference proteome</keyword>
<feature type="signal peptide" evidence="1">
    <location>
        <begin position="1"/>
        <end position="17"/>
    </location>
</feature>
<protein>
    <submittedName>
        <fullName evidence="2">Uncharacterized protein</fullName>
    </submittedName>
</protein>